<dbReference type="Proteomes" id="UP001059773">
    <property type="component" value="Chromosome"/>
</dbReference>
<organism evidence="3 4">
    <name type="scientific">Oceanobacillus jeddahense</name>
    <dbReference type="NCBI Taxonomy" id="1462527"/>
    <lineage>
        <taxon>Bacteria</taxon>
        <taxon>Bacillati</taxon>
        <taxon>Bacillota</taxon>
        <taxon>Bacilli</taxon>
        <taxon>Bacillales</taxon>
        <taxon>Bacillaceae</taxon>
        <taxon>Oceanobacillus</taxon>
    </lineage>
</organism>
<dbReference type="InterPro" id="IPR010656">
    <property type="entry name" value="DctM"/>
</dbReference>
<feature type="transmembrane region" description="Helical" evidence="1">
    <location>
        <begin position="156"/>
        <end position="179"/>
    </location>
</feature>
<evidence type="ECO:0000313" key="3">
    <source>
        <dbReference type="EMBL" id="UUI02442.1"/>
    </source>
</evidence>
<feature type="transmembrane region" description="Helical" evidence="1">
    <location>
        <begin position="5"/>
        <end position="26"/>
    </location>
</feature>
<feature type="transmembrane region" description="Helical" evidence="1">
    <location>
        <begin position="245"/>
        <end position="271"/>
    </location>
</feature>
<feature type="transmembrane region" description="Helical" evidence="1">
    <location>
        <begin position="114"/>
        <end position="136"/>
    </location>
</feature>
<accession>A0ABY5JSM0</accession>
<feature type="transmembrane region" description="Helical" evidence="1">
    <location>
        <begin position="424"/>
        <end position="442"/>
    </location>
</feature>
<evidence type="ECO:0000259" key="2">
    <source>
        <dbReference type="Pfam" id="PF06808"/>
    </source>
</evidence>
<feature type="transmembrane region" description="Helical" evidence="1">
    <location>
        <begin position="61"/>
        <end position="78"/>
    </location>
</feature>
<keyword evidence="1" id="KW-0812">Transmembrane</keyword>
<dbReference type="RefSeq" id="WP_256707676.1">
    <property type="nucleotide sequence ID" value="NZ_CP101914.1"/>
</dbReference>
<dbReference type="InterPro" id="IPR011853">
    <property type="entry name" value="TRAP_DctM-Dct_fused"/>
</dbReference>
<feature type="transmembrane region" description="Helical" evidence="1">
    <location>
        <begin position="537"/>
        <end position="558"/>
    </location>
</feature>
<keyword evidence="1" id="KW-0472">Membrane</keyword>
<feature type="transmembrane region" description="Helical" evidence="1">
    <location>
        <begin position="90"/>
        <end position="107"/>
    </location>
</feature>
<keyword evidence="1" id="KW-1133">Transmembrane helix</keyword>
<name>A0ABY5JSM0_9BACI</name>
<dbReference type="PANTHER" id="PTHR43849:SF2">
    <property type="entry name" value="BLL3936 PROTEIN"/>
    <property type="match status" value="1"/>
</dbReference>
<feature type="transmembrane region" description="Helical" evidence="1">
    <location>
        <begin position="505"/>
        <end position="525"/>
    </location>
</feature>
<reference evidence="3" key="1">
    <citation type="submission" date="2022-07" db="EMBL/GenBank/DDBJ databases">
        <title>FELIX.</title>
        <authorList>
            <person name="Wan K.H."/>
            <person name="Park S."/>
            <person name="Lawrence Q."/>
            <person name="Eichenberger J.P."/>
            <person name="Booth B.W."/>
            <person name="Piaggio A.J."/>
            <person name="Chandler J.C."/>
            <person name="Franklin A.B."/>
            <person name="Celniker S.E."/>
        </authorList>
    </citation>
    <scope>NUCLEOTIDE SEQUENCE</scope>
    <source>
        <strain evidence="3">QA-1986 374</strain>
    </source>
</reference>
<gene>
    <name evidence="3" type="ORF">NP439_20755</name>
</gene>
<dbReference type="PANTHER" id="PTHR43849">
    <property type="entry name" value="BLL3936 PROTEIN"/>
    <property type="match status" value="1"/>
</dbReference>
<feature type="transmembrane region" description="Helical" evidence="1">
    <location>
        <begin position="277"/>
        <end position="303"/>
    </location>
</feature>
<protein>
    <submittedName>
        <fullName evidence="3">TRAP transporter fused permease subunit</fullName>
    </submittedName>
</protein>
<feature type="transmembrane region" description="Helical" evidence="1">
    <location>
        <begin position="349"/>
        <end position="366"/>
    </location>
</feature>
<evidence type="ECO:0000256" key="1">
    <source>
        <dbReference type="SAM" id="Phobius"/>
    </source>
</evidence>
<dbReference type="Pfam" id="PF06808">
    <property type="entry name" value="DctM"/>
    <property type="match status" value="1"/>
</dbReference>
<feature type="transmembrane region" description="Helical" evidence="1">
    <location>
        <begin position="32"/>
        <end position="49"/>
    </location>
</feature>
<feature type="transmembrane region" description="Helical" evidence="1">
    <location>
        <begin position="324"/>
        <end position="343"/>
    </location>
</feature>
<dbReference type="EMBL" id="CP101914">
    <property type="protein sequence ID" value="UUI02442.1"/>
    <property type="molecule type" value="Genomic_DNA"/>
</dbReference>
<feature type="domain" description="TRAP C4-dicarboxylate transport system permease DctM subunit" evidence="2">
    <location>
        <begin position="99"/>
        <end position="524"/>
    </location>
</feature>
<sequence>MIRKLILIISLTISIFTLYTAIFGLLTPVLQRGVHVGLILVLGLLVFPVKKEAKALRIIDFLAILFVISSIVYLYFSYGTLMHRIGYENIWDNLFGGIFILLLLEMCRRIVGLPLTIIAGIFLAYGFWGNLVPGFFGHEGYDLSRMITTMFLTTEGIFGSAAGAAATFVAMFIIFGTFLEKSGASQIFINLATAVGGKRRGGPAKIAVFASALTGSVNGSPVANVTTTGVFTIPLMRKVGYTKNVSGAVEAVASTGGSILPPIMGAGAFVMAELTGLSYASIALAAIIPAILYYASIYFVVDFEAAKKNLRGLKEDELPNLKEALKKSFIVAIPLIVLIISIAVLQVSITRSALYSILSIIILSLIRRKINIKLFIEILEVSAKRMLLVSVACATAGLVVGVITLSGLGLKLAGTLMTLGQDSLFLTLLLTAVGAIIIGMGLPPTPSYIIFSVLTAPALIELGIPVLAAHLFVFYFTCLAPVTPPVALAAYTAAGISEGKPMQTAFYAGYFALPAFLVPFMFIYGPELLMDGSFLEILISFSTAVIGVISFAGGIIGWFMKPISWYLRVLMFGAGFALIIPSTIGAVIGIILLATVVILIKYVIKDKAAEEQIMNA</sequence>
<keyword evidence="4" id="KW-1185">Reference proteome</keyword>
<feature type="transmembrane region" description="Helical" evidence="1">
    <location>
        <begin position="474"/>
        <end position="493"/>
    </location>
</feature>
<feature type="transmembrane region" description="Helical" evidence="1">
    <location>
        <begin position="387"/>
        <end position="412"/>
    </location>
</feature>
<evidence type="ECO:0000313" key="4">
    <source>
        <dbReference type="Proteomes" id="UP001059773"/>
    </source>
</evidence>
<feature type="transmembrane region" description="Helical" evidence="1">
    <location>
        <begin position="565"/>
        <end position="580"/>
    </location>
</feature>
<dbReference type="NCBIfam" id="TIGR02123">
    <property type="entry name" value="TRAP_fused"/>
    <property type="match status" value="1"/>
</dbReference>
<proteinExistence type="predicted"/>